<dbReference type="GO" id="GO:0016020">
    <property type="term" value="C:membrane"/>
    <property type="evidence" value="ECO:0007669"/>
    <property type="project" value="InterPro"/>
</dbReference>
<sequence>MSHPGTPPWRIIMGLIIGSWMLVGHLPSRRSPPNPERGARATNSHVSDYCRLRTLTTYLHQDVNWPRFKPLTETSLDCPRRMHLYGEFLDALVPYITSYPKESPAVRQRPIPLYRSGNCAHARWKKIFTGAQRAQRLQVLHFVPVGYNLRLLEIMLYELYEAVDYFVLYETDATQIGVRKALMLNASMSRWEPFQDKIIYLHDHVSSFDAHRVLQSVCSGWWPDWTLEHRMRTAAVQKFHAVMHKYPLDSPDRVLVLGSDLDEIATGEAIWHVSHCELKGHRDLNDHLVYFGTLMAKYTLSTLQPIHNARCAAGHQEPWELAACVWGAGPVVKTLRTVMREGSSPRAYPRDIGCRRPLDVSKKVVHMPIGSAIHLSSLSEPTMQLFKQAGVVETDLRDLWISHITRAALAGTLGPQVLQQAVVGRKFKTMSVFDMTLQAQRIWNQSLPWIVRENPGYYCFELPDGHGARPWAAPPPKSRLWPLWGQFWDDARAFWATRWLYFGFPSTLPLVWL</sequence>
<evidence type="ECO:0000256" key="1">
    <source>
        <dbReference type="SAM" id="SignalP"/>
    </source>
</evidence>
<accession>A0A7S4CWX1</accession>
<proteinExistence type="predicted"/>
<keyword evidence="1" id="KW-0732">Signal</keyword>
<dbReference type="GO" id="GO:0003830">
    <property type="term" value="F:beta-1,4-mannosylglycoprotein 4-beta-N-acetylglucosaminyltransferase activity"/>
    <property type="evidence" value="ECO:0007669"/>
    <property type="project" value="InterPro"/>
</dbReference>
<gene>
    <name evidence="2" type="ORF">EGYM00163_LOCUS20049</name>
</gene>
<name>A0A7S4CWX1_9EUGL</name>
<reference evidence="2" key="1">
    <citation type="submission" date="2021-01" db="EMBL/GenBank/DDBJ databases">
        <authorList>
            <person name="Corre E."/>
            <person name="Pelletier E."/>
            <person name="Niang G."/>
            <person name="Scheremetjew M."/>
            <person name="Finn R."/>
            <person name="Kale V."/>
            <person name="Holt S."/>
            <person name="Cochrane G."/>
            <person name="Meng A."/>
            <person name="Brown T."/>
            <person name="Cohen L."/>
        </authorList>
    </citation>
    <scope>NUCLEOTIDE SEQUENCE</scope>
    <source>
        <strain evidence="2">CCMP1594</strain>
    </source>
</reference>
<dbReference type="Pfam" id="PF04724">
    <property type="entry name" value="Glyco_transf_17"/>
    <property type="match status" value="1"/>
</dbReference>
<dbReference type="EMBL" id="HBJA01056725">
    <property type="protein sequence ID" value="CAE0808918.1"/>
    <property type="molecule type" value="Transcribed_RNA"/>
</dbReference>
<evidence type="ECO:0000313" key="2">
    <source>
        <dbReference type="EMBL" id="CAE0808918.1"/>
    </source>
</evidence>
<dbReference type="AlphaFoldDB" id="A0A7S4CWX1"/>
<organism evidence="2">
    <name type="scientific">Eutreptiella gymnastica</name>
    <dbReference type="NCBI Taxonomy" id="73025"/>
    <lineage>
        <taxon>Eukaryota</taxon>
        <taxon>Discoba</taxon>
        <taxon>Euglenozoa</taxon>
        <taxon>Euglenida</taxon>
        <taxon>Spirocuta</taxon>
        <taxon>Euglenophyceae</taxon>
        <taxon>Eutreptiales</taxon>
        <taxon>Eutreptiaceae</taxon>
        <taxon>Eutreptiella</taxon>
    </lineage>
</organism>
<feature type="chain" id="PRO_5030554843" description="Protein xylosyltransferase" evidence="1">
    <location>
        <begin position="25"/>
        <end position="513"/>
    </location>
</feature>
<protein>
    <recommendedName>
        <fullName evidence="3">Protein xylosyltransferase</fullName>
    </recommendedName>
</protein>
<evidence type="ECO:0008006" key="3">
    <source>
        <dbReference type="Google" id="ProtNLM"/>
    </source>
</evidence>
<dbReference type="PANTHER" id="PTHR12224">
    <property type="entry name" value="BETA-1,4-MANNOSYL-GLYCOPROTEIN BETA-1,4-N-ACETYLGLUCOSAMINYL-TRANSFERASE"/>
    <property type="match status" value="1"/>
</dbReference>
<dbReference type="PANTHER" id="PTHR12224:SF0">
    <property type="entry name" value="BETA-1,4-MANNOSYL-GLYCOPROTEIN 4-BETA-N-ACETYLGLUCOSAMINYLTRANSFERASE"/>
    <property type="match status" value="1"/>
</dbReference>
<dbReference type="InterPro" id="IPR006813">
    <property type="entry name" value="Glyco_trans_17"/>
</dbReference>
<feature type="signal peptide" evidence="1">
    <location>
        <begin position="1"/>
        <end position="24"/>
    </location>
</feature>
<dbReference type="GO" id="GO:0006044">
    <property type="term" value="P:N-acetylglucosamine metabolic process"/>
    <property type="evidence" value="ECO:0007669"/>
    <property type="project" value="TreeGrafter"/>
</dbReference>